<comment type="caution">
    <text evidence="10">The sequence shown here is derived from an EMBL/GenBank/DDBJ whole genome shotgun (WGS) entry which is preliminary data.</text>
</comment>
<evidence type="ECO:0000256" key="9">
    <source>
        <dbReference type="SAM" id="Phobius"/>
    </source>
</evidence>
<evidence type="ECO:0000256" key="1">
    <source>
        <dbReference type="ARBA" id="ARBA00004651"/>
    </source>
</evidence>
<name>A0ABT4SXN3_9ACTN</name>
<evidence type="ECO:0000256" key="3">
    <source>
        <dbReference type="ARBA" id="ARBA00022475"/>
    </source>
</evidence>
<evidence type="ECO:0000256" key="7">
    <source>
        <dbReference type="ARBA" id="ARBA00023136"/>
    </source>
</evidence>
<reference evidence="10 11" key="1">
    <citation type="submission" date="2022-11" db="EMBL/GenBank/DDBJ databases">
        <title>Nonomuraea corallina sp. nov., a new species of the genus Nonomuraea isolated from sea side sediment in Thai sea.</title>
        <authorList>
            <person name="Ngamcharungchit C."/>
            <person name="Matsumoto A."/>
            <person name="Suriyachadkun C."/>
            <person name="Panbangred W."/>
            <person name="Inahashi Y."/>
            <person name="Intra B."/>
        </authorList>
    </citation>
    <scope>NUCLEOTIDE SEQUENCE [LARGE SCALE GENOMIC DNA]</scope>
    <source>
        <strain evidence="10 11">DSM 43553</strain>
    </source>
</reference>
<keyword evidence="7 9" id="KW-0472">Membrane</keyword>
<feature type="transmembrane region" description="Helical" evidence="9">
    <location>
        <begin position="93"/>
        <end position="115"/>
    </location>
</feature>
<comment type="similarity">
    <text evidence="8">Belongs to the binding-protein-dependent transport system permease family. LivHM subfamily.</text>
</comment>
<keyword evidence="2" id="KW-0813">Transport</keyword>
<sequence>MDLFIQVLLSGLSVGAIYAIVALGFGVIFNATGAINFVQGEYVMVGGLSAAMLYEAWDVPIFVAILVAIAVTTVLGLLTEMGLLGFGRLRTPAAITIATIAIAVIVKGAAMLISVRDTYALPSVLGSESLRILGASTSRQTILNLVLAVLVVVALTLFFRRTKLGTTLRAAAGDSETLQTFGVSYRTTARWAFVIAAALGAVAGAGLAPLTVMSFDSGTLLGLKGFAAAMLGGLGNPQGALAGGLLLGVAEAVVAGYGTSAYADVVAFVVLLAILTFKPTGMFGTARAVRT</sequence>
<dbReference type="PANTHER" id="PTHR11795">
    <property type="entry name" value="BRANCHED-CHAIN AMINO ACID TRANSPORT SYSTEM PERMEASE PROTEIN LIVH"/>
    <property type="match status" value="1"/>
</dbReference>
<keyword evidence="4 9" id="KW-0812">Transmembrane</keyword>
<keyword evidence="11" id="KW-1185">Reference proteome</keyword>
<keyword evidence="3" id="KW-1003">Cell membrane</keyword>
<dbReference type="Pfam" id="PF02653">
    <property type="entry name" value="BPD_transp_2"/>
    <property type="match status" value="1"/>
</dbReference>
<evidence type="ECO:0000256" key="6">
    <source>
        <dbReference type="ARBA" id="ARBA00022989"/>
    </source>
</evidence>
<evidence type="ECO:0000256" key="4">
    <source>
        <dbReference type="ARBA" id="ARBA00022692"/>
    </source>
</evidence>
<feature type="transmembrane region" description="Helical" evidence="9">
    <location>
        <begin position="191"/>
        <end position="215"/>
    </location>
</feature>
<organism evidence="10 11">
    <name type="scientific">Nonomuraea ferruginea</name>
    <dbReference type="NCBI Taxonomy" id="46174"/>
    <lineage>
        <taxon>Bacteria</taxon>
        <taxon>Bacillati</taxon>
        <taxon>Actinomycetota</taxon>
        <taxon>Actinomycetes</taxon>
        <taxon>Streptosporangiales</taxon>
        <taxon>Streptosporangiaceae</taxon>
        <taxon>Nonomuraea</taxon>
    </lineage>
</organism>
<evidence type="ECO:0000313" key="11">
    <source>
        <dbReference type="Proteomes" id="UP001212498"/>
    </source>
</evidence>
<dbReference type="RefSeq" id="WP_148036164.1">
    <property type="nucleotide sequence ID" value="NZ_BAABFD010000006.1"/>
</dbReference>
<feature type="transmembrane region" description="Helical" evidence="9">
    <location>
        <begin position="7"/>
        <end position="29"/>
    </location>
</feature>
<protein>
    <submittedName>
        <fullName evidence="10">Branched-chain amino acid ABC transporter permease</fullName>
    </submittedName>
</protein>
<feature type="transmembrane region" description="Helical" evidence="9">
    <location>
        <begin position="61"/>
        <end position="86"/>
    </location>
</feature>
<dbReference type="InterPro" id="IPR001851">
    <property type="entry name" value="ABC_transp_permease"/>
</dbReference>
<feature type="transmembrane region" description="Helical" evidence="9">
    <location>
        <begin position="254"/>
        <end position="277"/>
    </location>
</feature>
<dbReference type="Proteomes" id="UP001212498">
    <property type="component" value="Unassembled WGS sequence"/>
</dbReference>
<evidence type="ECO:0000256" key="5">
    <source>
        <dbReference type="ARBA" id="ARBA00022970"/>
    </source>
</evidence>
<dbReference type="CDD" id="cd06582">
    <property type="entry name" value="TM_PBP1_LivH_like"/>
    <property type="match status" value="1"/>
</dbReference>
<evidence type="ECO:0000313" key="10">
    <source>
        <dbReference type="EMBL" id="MDA0641977.1"/>
    </source>
</evidence>
<gene>
    <name evidence="10" type="ORF">OUY24_15205</name>
</gene>
<keyword evidence="5" id="KW-0029">Amino-acid transport</keyword>
<feature type="transmembrane region" description="Helical" evidence="9">
    <location>
        <begin position="141"/>
        <end position="159"/>
    </location>
</feature>
<evidence type="ECO:0000256" key="2">
    <source>
        <dbReference type="ARBA" id="ARBA00022448"/>
    </source>
</evidence>
<dbReference type="PANTHER" id="PTHR11795:SF450">
    <property type="entry name" value="ABC TRANSPORTER PERMEASE PROTEIN"/>
    <property type="match status" value="1"/>
</dbReference>
<evidence type="ECO:0000256" key="8">
    <source>
        <dbReference type="ARBA" id="ARBA00037998"/>
    </source>
</evidence>
<dbReference type="InterPro" id="IPR052157">
    <property type="entry name" value="BCAA_transport_permease"/>
</dbReference>
<proteinExistence type="inferred from homology"/>
<comment type="subcellular location">
    <subcellularLocation>
        <location evidence="1">Cell membrane</location>
        <topology evidence="1">Multi-pass membrane protein</topology>
    </subcellularLocation>
</comment>
<dbReference type="EMBL" id="JAPNUD010000033">
    <property type="protein sequence ID" value="MDA0641977.1"/>
    <property type="molecule type" value="Genomic_DNA"/>
</dbReference>
<keyword evidence="6 9" id="KW-1133">Transmembrane helix</keyword>
<accession>A0ABT4SXN3</accession>